<accession>A0AAN8G9E9</accession>
<evidence type="ECO:0000256" key="1">
    <source>
        <dbReference type="SAM" id="MobiDB-lite"/>
    </source>
</evidence>
<evidence type="ECO:0000313" key="2">
    <source>
        <dbReference type="EMBL" id="KAK6168583.1"/>
    </source>
</evidence>
<dbReference type="Proteomes" id="UP001347796">
    <property type="component" value="Unassembled WGS sequence"/>
</dbReference>
<dbReference type="GO" id="GO:0003677">
    <property type="term" value="F:DNA binding"/>
    <property type="evidence" value="ECO:0007669"/>
    <property type="project" value="InterPro"/>
</dbReference>
<name>A0AAN8G9E9_PATCE</name>
<proteinExistence type="predicted"/>
<dbReference type="AlphaFoldDB" id="A0AAN8G9E9"/>
<dbReference type="InterPro" id="IPR011010">
    <property type="entry name" value="DNA_brk_join_enz"/>
</dbReference>
<protein>
    <submittedName>
        <fullName evidence="2">Uncharacterized protein</fullName>
    </submittedName>
</protein>
<feature type="region of interest" description="Disordered" evidence="1">
    <location>
        <begin position="191"/>
        <end position="217"/>
    </location>
</feature>
<organism evidence="2 3">
    <name type="scientific">Patella caerulea</name>
    <name type="common">Rayed Mediterranean limpet</name>
    <dbReference type="NCBI Taxonomy" id="87958"/>
    <lineage>
        <taxon>Eukaryota</taxon>
        <taxon>Metazoa</taxon>
        <taxon>Spiralia</taxon>
        <taxon>Lophotrochozoa</taxon>
        <taxon>Mollusca</taxon>
        <taxon>Gastropoda</taxon>
        <taxon>Patellogastropoda</taxon>
        <taxon>Patelloidea</taxon>
        <taxon>Patellidae</taxon>
        <taxon>Patella</taxon>
    </lineage>
</organism>
<keyword evidence="3" id="KW-1185">Reference proteome</keyword>
<evidence type="ECO:0000313" key="3">
    <source>
        <dbReference type="Proteomes" id="UP001347796"/>
    </source>
</evidence>
<reference evidence="2 3" key="1">
    <citation type="submission" date="2024-01" db="EMBL/GenBank/DDBJ databases">
        <title>The genome of the rayed Mediterranean limpet Patella caerulea (Linnaeus, 1758).</title>
        <authorList>
            <person name="Anh-Thu Weber A."/>
            <person name="Halstead-Nussloch G."/>
        </authorList>
    </citation>
    <scope>NUCLEOTIDE SEQUENCE [LARGE SCALE GENOMIC DNA]</scope>
    <source>
        <strain evidence="2">AATW-2023a</strain>
        <tissue evidence="2">Whole specimen</tissue>
    </source>
</reference>
<feature type="compositionally biased region" description="Acidic residues" evidence="1">
    <location>
        <begin position="195"/>
        <end position="217"/>
    </location>
</feature>
<comment type="caution">
    <text evidence="2">The sequence shown here is derived from an EMBL/GenBank/DDBJ whole genome shotgun (WGS) entry which is preliminary data.</text>
</comment>
<sequence>MTVLGSNNTNDSLNRTRKSTILTEKDLNGGTTQDVTTGTTLDVTQDVGIIAQDVIGGTTLDGLCRTAQDVISRTNQDFTAETTIEEMTGTSRNVIAGLTLDGLGQTTQDVIAGTTLDVMTGTTQEVETGTTQDFISQGRLPKVLKPAEDSLDDIAEQISFTECEDVLVRKSFDRTAYVKTHATKTSDSLEIMSSDLDDDDNDPDYENDSDVVSDSDCSDEIPCQDYNIMTVLGSNNTNDSLNRTRKSTILTEKAFGFQKRRGIKKGCQRTYDKMNYCTFCGKGIRSKMSRHLLTVHGDEVRVRGIRHLPKRSKRRMADLEILANEGNFKHNVEVIKNQKGHIVIARRSLKEDMHEPKDFIPCEFCKKFILNKNLWHHRRNCLVWKEYHSKSLETGENELSNYARRGRHLLNSALFQEDTNKLEELFTRMNDDEVKCIVTGDRLIKRFLQLKMESLGDKEDQKNHDINRVSQGGRTLGRLVLEARKRRPAEMLSLDGLLKPEYFDLVVECTKSMAMHTEKDKPALTLGRLVGNLLGHSIQIKIGDSLRENNETKNQEANNFHKIFGSEWLCRVNSFFTKKINSEKRNKLQIIPLTEDLQKLRLYILDQIKEAISNLQSSPKQTNWTRLAQLTLARLILFNKRRTAEVTELKMSDYEGRPRWSEDTNREIDLTLSECDKLLMKRMDMVISAGKSRKNVNAFVLIPPECKRAIDLLISSRSAVGVRSTNPYIFSRMNSDTPLSGYMEIKDLAEACPGIKYSERISSRAIRKYAATVSQVLDMTDKEVEILATHLGHDVKTHKEFYRLANSTIELSKVSQMMLAMEAGDMYKFKGKKLKDIDVSYLTNFEEEDIDINDDVEELTTNTGPSDIALTSKTEVTKESSKRSDTVKTTLHPVMGKRKWQDEETAVLKKKFKAYLSGKMVPVSNHDIKAAKDENELLGKRTNAQIRSKLNNIRLGKSK</sequence>
<dbReference type="PANTHER" id="PTHR33480:SF1">
    <property type="entry name" value="TYR RECOMBINASE DOMAIN-CONTAINING PROTEIN"/>
    <property type="match status" value="1"/>
</dbReference>
<feature type="region of interest" description="Disordered" evidence="1">
    <location>
        <begin position="1"/>
        <end position="20"/>
    </location>
</feature>
<dbReference type="SUPFAM" id="SSF56349">
    <property type="entry name" value="DNA breaking-rejoining enzymes"/>
    <property type="match status" value="1"/>
</dbReference>
<gene>
    <name evidence="2" type="ORF">SNE40_019784</name>
</gene>
<dbReference type="EMBL" id="JAZGQO010000015">
    <property type="protein sequence ID" value="KAK6168583.1"/>
    <property type="molecule type" value="Genomic_DNA"/>
</dbReference>
<dbReference type="PANTHER" id="PTHR33480">
    <property type="entry name" value="SET DOMAIN-CONTAINING PROTEIN-RELATED"/>
    <property type="match status" value="1"/>
</dbReference>
<feature type="compositionally biased region" description="Polar residues" evidence="1">
    <location>
        <begin position="1"/>
        <end position="13"/>
    </location>
</feature>